<reference evidence="1 2" key="1">
    <citation type="submission" date="2019-11" db="EMBL/GenBank/DDBJ databases">
        <title>Whole genome sequence of Oryza granulata.</title>
        <authorList>
            <person name="Li W."/>
        </authorList>
    </citation>
    <scope>NUCLEOTIDE SEQUENCE [LARGE SCALE GENOMIC DNA]</scope>
    <source>
        <strain evidence="2">cv. Menghai</strain>
        <tissue evidence="1">Leaf</tissue>
    </source>
</reference>
<dbReference type="EMBL" id="SPHZ02000005">
    <property type="protein sequence ID" value="KAF0920560.1"/>
    <property type="molecule type" value="Genomic_DNA"/>
</dbReference>
<accession>A0A6G1E6Z9</accession>
<gene>
    <name evidence="1" type="ORF">E2562_035669</name>
</gene>
<protein>
    <submittedName>
        <fullName evidence="1">Uncharacterized protein</fullName>
    </submittedName>
</protein>
<sequence>MTLAAWDATSVPCGGAWDAEAAGSLEDGGWGSRGLSRRRRWGKRSFGGQLSWHGVSSHWVERVAVMRWHGVLG</sequence>
<feature type="non-terminal residue" evidence="1">
    <location>
        <position position="73"/>
    </location>
</feature>
<keyword evidence="2" id="KW-1185">Reference proteome</keyword>
<dbReference type="Proteomes" id="UP000479710">
    <property type="component" value="Unassembled WGS sequence"/>
</dbReference>
<comment type="caution">
    <text evidence="1">The sequence shown here is derived from an EMBL/GenBank/DDBJ whole genome shotgun (WGS) entry which is preliminary data.</text>
</comment>
<proteinExistence type="predicted"/>
<organism evidence="1 2">
    <name type="scientific">Oryza meyeriana var. granulata</name>
    <dbReference type="NCBI Taxonomy" id="110450"/>
    <lineage>
        <taxon>Eukaryota</taxon>
        <taxon>Viridiplantae</taxon>
        <taxon>Streptophyta</taxon>
        <taxon>Embryophyta</taxon>
        <taxon>Tracheophyta</taxon>
        <taxon>Spermatophyta</taxon>
        <taxon>Magnoliopsida</taxon>
        <taxon>Liliopsida</taxon>
        <taxon>Poales</taxon>
        <taxon>Poaceae</taxon>
        <taxon>BOP clade</taxon>
        <taxon>Oryzoideae</taxon>
        <taxon>Oryzeae</taxon>
        <taxon>Oryzinae</taxon>
        <taxon>Oryza</taxon>
        <taxon>Oryza meyeriana</taxon>
    </lineage>
</organism>
<dbReference type="AlphaFoldDB" id="A0A6G1E6Z9"/>
<evidence type="ECO:0000313" key="2">
    <source>
        <dbReference type="Proteomes" id="UP000479710"/>
    </source>
</evidence>
<name>A0A6G1E6Z9_9ORYZ</name>
<evidence type="ECO:0000313" key="1">
    <source>
        <dbReference type="EMBL" id="KAF0920560.1"/>
    </source>
</evidence>